<dbReference type="GO" id="GO:0050667">
    <property type="term" value="P:homocysteine metabolic process"/>
    <property type="evidence" value="ECO:0007669"/>
    <property type="project" value="TreeGrafter"/>
</dbReference>
<dbReference type="PRINTS" id="PR00371">
    <property type="entry name" value="FPNCR"/>
</dbReference>
<dbReference type="SUPFAM" id="SSF63380">
    <property type="entry name" value="Riboflavin synthase domain-like"/>
    <property type="match status" value="1"/>
</dbReference>
<evidence type="ECO:0000313" key="10">
    <source>
        <dbReference type="Proteomes" id="UP000695562"/>
    </source>
</evidence>
<dbReference type="InterPro" id="IPR001433">
    <property type="entry name" value="OxRdtase_FAD/NAD-bd"/>
</dbReference>
<dbReference type="InterPro" id="IPR017938">
    <property type="entry name" value="Riboflavin_synthase-like_b-brl"/>
</dbReference>
<comment type="caution">
    <text evidence="9">The sequence shown here is derived from an EMBL/GenBank/DDBJ whole genome shotgun (WGS) entry which is preliminary data.</text>
</comment>
<dbReference type="GO" id="GO:0005829">
    <property type="term" value="C:cytosol"/>
    <property type="evidence" value="ECO:0007669"/>
    <property type="project" value="TreeGrafter"/>
</dbReference>
<evidence type="ECO:0000256" key="6">
    <source>
        <dbReference type="ARBA" id="ARBA00022857"/>
    </source>
</evidence>
<dbReference type="Pfam" id="PF00175">
    <property type="entry name" value="NAD_binding_1"/>
    <property type="match status" value="1"/>
</dbReference>
<dbReference type="OrthoDB" id="1856718at2759"/>
<dbReference type="InterPro" id="IPR039261">
    <property type="entry name" value="FNR_nucleotide-bd"/>
</dbReference>
<evidence type="ECO:0000256" key="7">
    <source>
        <dbReference type="ARBA" id="ARBA00023002"/>
    </source>
</evidence>
<dbReference type="GO" id="GO:0030586">
    <property type="term" value="F:[methionine synthase] reductase (NADPH) activity"/>
    <property type="evidence" value="ECO:0007669"/>
    <property type="project" value="TreeGrafter"/>
</dbReference>
<dbReference type="InterPro" id="IPR001709">
    <property type="entry name" value="Flavoprot_Pyr_Nucl_cyt_Rdtase"/>
</dbReference>
<feature type="domain" description="FAD-binding FR-type" evidence="8">
    <location>
        <begin position="60"/>
        <end position="342"/>
    </location>
</feature>
<evidence type="ECO:0000256" key="1">
    <source>
        <dbReference type="ARBA" id="ARBA00001917"/>
    </source>
</evidence>
<keyword evidence="10" id="KW-1185">Reference proteome</keyword>
<accession>A0A8J4PPH9</accession>
<dbReference type="EMBL" id="AJWJ01000333">
    <property type="protein sequence ID" value="KAF2071845.1"/>
    <property type="molecule type" value="Genomic_DNA"/>
</dbReference>
<keyword evidence="4" id="KW-0288">FMN</keyword>
<sequence length="507" mass="57554">MSDQSLDSTSQPPIIDKPVAPVKKKIVLKRAAGTANANHVLRIKVDKIENESIKNVVSLATDQHATIECAKYLTLFKKDTAESSPTTTDIDIKRVIEITLDTNSSTISYQPGDYIQIFAPNPHNLVLKVLNRLGLDKNQFISIESLDLLKYELPNNLKRSNNQKLYYIFRDMLDITGIPSKKLLKLLSEYSSDQNEKNELLKLSSVEGKEEYSKLISTRSNLISLLDKYKSSQPPLDYLLDILPPLSPRDYSISSSPLVIENGKLNFVFSVVDMIIGNERIRGHCTSWLESICLNTNKIKRQDNNSDDDFLLEIGLDSLCLDNNEKPVIPIMFKSSPHFHLPEDLDKPIIMIGPGTGVAPFIGFLQHISKQLKFNPYTWLFFGCRSEKRDFLYKDTILDMVESKTLKKLTTAFSREINTTSTIDLSLDITCGYVQEKMKNHSKEIFDLVYNQNALIYICGDAKGMAIGVRNSFIDIFQNELSISEKDATDIFTQLIKDKRYLLDVWS</sequence>
<keyword evidence="7" id="KW-0560">Oxidoreductase</keyword>
<dbReference type="PANTHER" id="PTHR19384">
    <property type="entry name" value="NITRIC OXIDE SYNTHASE-RELATED"/>
    <property type="match status" value="1"/>
</dbReference>
<keyword evidence="3" id="KW-0285">Flavoprotein</keyword>
<comment type="cofactor">
    <cofactor evidence="2">
        <name>FAD</name>
        <dbReference type="ChEBI" id="CHEBI:57692"/>
    </cofactor>
</comment>
<protein>
    <recommendedName>
        <fullName evidence="8">FAD-binding FR-type domain-containing protein</fullName>
    </recommendedName>
</protein>
<dbReference type="Gene3D" id="3.40.50.80">
    <property type="entry name" value="Nucleotide-binding domain of ferredoxin-NADP reductase (FNR) module"/>
    <property type="match status" value="1"/>
</dbReference>
<dbReference type="InterPro" id="IPR023173">
    <property type="entry name" value="NADPH_Cyt_P450_Rdtase_alpha"/>
</dbReference>
<dbReference type="GO" id="GO:0009086">
    <property type="term" value="P:methionine biosynthetic process"/>
    <property type="evidence" value="ECO:0007669"/>
    <property type="project" value="TreeGrafter"/>
</dbReference>
<evidence type="ECO:0000256" key="4">
    <source>
        <dbReference type="ARBA" id="ARBA00022643"/>
    </source>
</evidence>
<dbReference type="FunFam" id="3.40.50.80:FF:000001">
    <property type="entry name" value="NADPH--cytochrome P450 reductase 1"/>
    <property type="match status" value="1"/>
</dbReference>
<dbReference type="GO" id="GO:0010181">
    <property type="term" value="F:FMN binding"/>
    <property type="evidence" value="ECO:0007669"/>
    <property type="project" value="TreeGrafter"/>
</dbReference>
<evidence type="ECO:0000259" key="8">
    <source>
        <dbReference type="PROSITE" id="PS51384"/>
    </source>
</evidence>
<dbReference type="Proteomes" id="UP000695562">
    <property type="component" value="Unassembled WGS sequence"/>
</dbReference>
<dbReference type="InterPro" id="IPR017927">
    <property type="entry name" value="FAD-bd_FR_type"/>
</dbReference>
<evidence type="ECO:0000256" key="2">
    <source>
        <dbReference type="ARBA" id="ARBA00001974"/>
    </source>
</evidence>
<dbReference type="PANTHER" id="PTHR19384:SF84">
    <property type="entry name" value="METHIONINE SYNTHASE REDUCTASE"/>
    <property type="match status" value="1"/>
</dbReference>
<dbReference type="Gene3D" id="1.20.990.10">
    <property type="entry name" value="NADPH-cytochrome p450 Reductase, Chain A, domain 3"/>
    <property type="match status" value="1"/>
</dbReference>
<evidence type="ECO:0000256" key="3">
    <source>
        <dbReference type="ARBA" id="ARBA00022630"/>
    </source>
</evidence>
<dbReference type="SUPFAM" id="SSF52343">
    <property type="entry name" value="Ferredoxin reductase-like, C-terminal NADP-linked domain"/>
    <property type="match status" value="1"/>
</dbReference>
<dbReference type="PROSITE" id="PS51384">
    <property type="entry name" value="FAD_FR"/>
    <property type="match status" value="1"/>
</dbReference>
<name>A0A8J4PPH9_9MYCE</name>
<dbReference type="Pfam" id="PF00667">
    <property type="entry name" value="FAD_binding_1"/>
    <property type="match status" value="1"/>
</dbReference>
<gene>
    <name evidence="9" type="ORF">CYY_006837</name>
</gene>
<dbReference type="InterPro" id="IPR003097">
    <property type="entry name" value="CysJ-like_FAD-binding"/>
</dbReference>
<keyword evidence="5" id="KW-0274">FAD</keyword>
<dbReference type="AlphaFoldDB" id="A0A8J4PPH9"/>
<evidence type="ECO:0000313" key="9">
    <source>
        <dbReference type="EMBL" id="KAF2071845.1"/>
    </source>
</evidence>
<evidence type="ECO:0000256" key="5">
    <source>
        <dbReference type="ARBA" id="ARBA00022827"/>
    </source>
</evidence>
<keyword evidence="6" id="KW-0521">NADP</keyword>
<comment type="cofactor">
    <cofactor evidence="1">
        <name>FMN</name>
        <dbReference type="ChEBI" id="CHEBI:58210"/>
    </cofactor>
</comment>
<organism evidence="9 10">
    <name type="scientific">Polysphondylium violaceum</name>
    <dbReference type="NCBI Taxonomy" id="133409"/>
    <lineage>
        <taxon>Eukaryota</taxon>
        <taxon>Amoebozoa</taxon>
        <taxon>Evosea</taxon>
        <taxon>Eumycetozoa</taxon>
        <taxon>Dictyostelia</taxon>
        <taxon>Dictyosteliales</taxon>
        <taxon>Dictyosteliaceae</taxon>
        <taxon>Polysphondylium</taxon>
    </lineage>
</organism>
<dbReference type="Gene3D" id="2.40.30.10">
    <property type="entry name" value="Translation factors"/>
    <property type="match status" value="1"/>
</dbReference>
<dbReference type="FunFam" id="1.20.990.10:FF:000007">
    <property type="entry name" value="Methionine synthase reductase"/>
    <property type="match status" value="1"/>
</dbReference>
<dbReference type="GO" id="GO:0050660">
    <property type="term" value="F:flavin adenine dinucleotide binding"/>
    <property type="evidence" value="ECO:0007669"/>
    <property type="project" value="TreeGrafter"/>
</dbReference>
<proteinExistence type="predicted"/>
<reference evidence="9" key="1">
    <citation type="submission" date="2020-01" db="EMBL/GenBank/DDBJ databases">
        <title>Development of genomics and gene disruption for Polysphondylium violaceum indicates a role for the polyketide synthase stlB in stalk morphogenesis.</title>
        <authorList>
            <person name="Narita B."/>
            <person name="Kawabe Y."/>
            <person name="Kin K."/>
            <person name="Saito T."/>
            <person name="Gibbs R."/>
            <person name="Kuspa A."/>
            <person name="Muzny D."/>
            <person name="Queller D."/>
            <person name="Richards S."/>
            <person name="Strassman J."/>
            <person name="Sucgang R."/>
            <person name="Worley K."/>
            <person name="Schaap P."/>
        </authorList>
    </citation>
    <scope>NUCLEOTIDE SEQUENCE</scope>
    <source>
        <strain evidence="9">QSvi11</strain>
    </source>
</reference>